<accession>A0ABW3RMN3</accession>
<feature type="domain" description="CinA C-terminal" evidence="1">
    <location>
        <begin position="9"/>
        <end position="159"/>
    </location>
</feature>
<reference evidence="3" key="1">
    <citation type="journal article" date="2019" name="Int. J. Syst. Evol. Microbiol.">
        <title>The Global Catalogue of Microorganisms (GCM) 10K type strain sequencing project: providing services to taxonomists for standard genome sequencing and annotation.</title>
        <authorList>
            <consortium name="The Broad Institute Genomics Platform"/>
            <consortium name="The Broad Institute Genome Sequencing Center for Infectious Disease"/>
            <person name="Wu L."/>
            <person name="Ma J."/>
        </authorList>
    </citation>
    <scope>NUCLEOTIDE SEQUENCE [LARGE SCALE GENOMIC DNA]</scope>
    <source>
        <strain evidence="3">CCUG 52468</strain>
    </source>
</reference>
<dbReference type="Proteomes" id="UP001597205">
    <property type="component" value="Unassembled WGS sequence"/>
</dbReference>
<sequence length="165" mass="18136">MNINEEKLNRLGEFMSDRGYKLSLAESMPAGFFTSIWSLQTEAGNYLQGSIVCYAEDVKINVLNVPNSLIKQYSAESIEVTESMLEGLKILIPAEIHIAVTGKAFSGCEDNNNTSAGDVFLCISFQNVLKSLKIHCNSRNAAEVFIESFNASLDLLESILKADSK</sequence>
<comment type="caution">
    <text evidence="2">The sequence shown here is derived from an EMBL/GenBank/DDBJ whole genome shotgun (WGS) entry which is preliminary data.</text>
</comment>
<proteinExistence type="predicted"/>
<name>A0ABW3RMN3_9SPHI</name>
<dbReference type="EMBL" id="JBHTKY010000013">
    <property type="protein sequence ID" value="MFD1165942.1"/>
    <property type="molecule type" value="Genomic_DNA"/>
</dbReference>
<dbReference type="NCBIfam" id="TIGR00199">
    <property type="entry name" value="PncC_domain"/>
    <property type="match status" value="1"/>
</dbReference>
<organism evidence="2 3">
    <name type="scientific">Sphingobacterium daejeonense</name>
    <dbReference type="NCBI Taxonomy" id="371142"/>
    <lineage>
        <taxon>Bacteria</taxon>
        <taxon>Pseudomonadati</taxon>
        <taxon>Bacteroidota</taxon>
        <taxon>Sphingobacteriia</taxon>
        <taxon>Sphingobacteriales</taxon>
        <taxon>Sphingobacteriaceae</taxon>
        <taxon>Sphingobacterium</taxon>
    </lineage>
</organism>
<evidence type="ECO:0000259" key="1">
    <source>
        <dbReference type="Pfam" id="PF02464"/>
    </source>
</evidence>
<evidence type="ECO:0000313" key="2">
    <source>
        <dbReference type="EMBL" id="MFD1165942.1"/>
    </source>
</evidence>
<dbReference type="Gene3D" id="3.90.950.20">
    <property type="entry name" value="CinA-like"/>
    <property type="match status" value="1"/>
</dbReference>
<dbReference type="RefSeq" id="WP_380896253.1">
    <property type="nucleotide sequence ID" value="NZ_JBHTKY010000013.1"/>
</dbReference>
<dbReference type="InterPro" id="IPR036653">
    <property type="entry name" value="CinA-like_C"/>
</dbReference>
<dbReference type="Pfam" id="PF02464">
    <property type="entry name" value="CinA"/>
    <property type="match status" value="1"/>
</dbReference>
<dbReference type="InterPro" id="IPR008136">
    <property type="entry name" value="CinA_C"/>
</dbReference>
<keyword evidence="3" id="KW-1185">Reference proteome</keyword>
<protein>
    <submittedName>
        <fullName evidence="2">CinA family protein</fullName>
    </submittedName>
</protein>
<gene>
    <name evidence="2" type="ORF">ACFQ2C_10030</name>
</gene>
<evidence type="ECO:0000313" key="3">
    <source>
        <dbReference type="Proteomes" id="UP001597205"/>
    </source>
</evidence>
<dbReference type="SUPFAM" id="SSF142433">
    <property type="entry name" value="CinA-like"/>
    <property type="match status" value="1"/>
</dbReference>